<dbReference type="InterPro" id="IPR025110">
    <property type="entry name" value="AMP-bd_C"/>
</dbReference>
<dbReference type="Gene3D" id="3.30.559.30">
    <property type="entry name" value="Nonribosomal peptide synthetase, condensation domain"/>
    <property type="match status" value="1"/>
</dbReference>
<dbReference type="SUPFAM" id="SSF56801">
    <property type="entry name" value="Acetyl-CoA synthetase-like"/>
    <property type="match status" value="1"/>
</dbReference>
<dbReference type="AlphaFoldDB" id="A0A975BTP4"/>
<dbReference type="PROSITE" id="PS50075">
    <property type="entry name" value="CARRIER"/>
    <property type="match status" value="1"/>
</dbReference>
<feature type="domain" description="Carrier" evidence="5">
    <location>
        <begin position="1059"/>
        <end position="1134"/>
    </location>
</feature>
<feature type="compositionally biased region" description="Basic and acidic residues" evidence="4">
    <location>
        <begin position="1132"/>
        <end position="1146"/>
    </location>
</feature>
<keyword evidence="3" id="KW-0597">Phosphoprotein</keyword>
<dbReference type="EMBL" id="CP061800">
    <property type="protein sequence ID" value="QTA91520.1"/>
    <property type="molecule type" value="Genomic_DNA"/>
</dbReference>
<dbReference type="Pfam" id="PF18563">
    <property type="entry name" value="TubC_N"/>
    <property type="match status" value="1"/>
</dbReference>
<gene>
    <name evidence="6" type="ORF">dnm_075890</name>
</gene>
<dbReference type="GO" id="GO:0031177">
    <property type="term" value="F:phosphopantetheine binding"/>
    <property type="evidence" value="ECO:0007669"/>
    <property type="project" value="InterPro"/>
</dbReference>
<dbReference type="SMART" id="SM00823">
    <property type="entry name" value="PKS_PP"/>
    <property type="match status" value="1"/>
</dbReference>
<dbReference type="InterPro" id="IPR036736">
    <property type="entry name" value="ACP-like_sf"/>
</dbReference>
<dbReference type="CDD" id="cd19531">
    <property type="entry name" value="LCL_NRPS-like"/>
    <property type="match status" value="1"/>
</dbReference>
<dbReference type="Gene3D" id="1.10.1200.10">
    <property type="entry name" value="ACP-like"/>
    <property type="match status" value="1"/>
</dbReference>
<dbReference type="Pfam" id="PF13193">
    <property type="entry name" value="AMP-binding_C"/>
    <property type="match status" value="1"/>
</dbReference>
<accession>A0A975BTP4</accession>
<dbReference type="GO" id="GO:0009366">
    <property type="term" value="C:enterobactin synthetase complex"/>
    <property type="evidence" value="ECO:0007669"/>
    <property type="project" value="TreeGrafter"/>
</dbReference>
<dbReference type="InterPro" id="IPR042099">
    <property type="entry name" value="ANL_N_sf"/>
</dbReference>
<dbReference type="SUPFAM" id="SSF52777">
    <property type="entry name" value="CoA-dependent acyltransferases"/>
    <property type="match status" value="2"/>
</dbReference>
<evidence type="ECO:0000256" key="4">
    <source>
        <dbReference type="SAM" id="MobiDB-lite"/>
    </source>
</evidence>
<evidence type="ECO:0000313" key="7">
    <source>
        <dbReference type="Proteomes" id="UP000663722"/>
    </source>
</evidence>
<evidence type="ECO:0000256" key="1">
    <source>
        <dbReference type="ARBA" id="ARBA00001957"/>
    </source>
</evidence>
<dbReference type="FunFam" id="3.30.300.30:FF:000010">
    <property type="entry name" value="Enterobactin synthetase component F"/>
    <property type="match status" value="1"/>
</dbReference>
<feature type="compositionally biased region" description="Basic residues" evidence="4">
    <location>
        <begin position="1160"/>
        <end position="1172"/>
    </location>
</feature>
<dbReference type="FunFam" id="3.30.559.10:FF:000012">
    <property type="entry name" value="Non-ribosomal peptide synthetase"/>
    <property type="match status" value="1"/>
</dbReference>
<dbReference type="FunFam" id="3.30.559.30:FF:000001">
    <property type="entry name" value="Non-ribosomal peptide synthetase"/>
    <property type="match status" value="1"/>
</dbReference>
<dbReference type="NCBIfam" id="TIGR01733">
    <property type="entry name" value="AA-adenyl-dom"/>
    <property type="match status" value="1"/>
</dbReference>
<dbReference type="CDD" id="cd17643">
    <property type="entry name" value="A_NRPS_Cytc1-like"/>
    <property type="match status" value="1"/>
</dbReference>
<feature type="region of interest" description="Disordered" evidence="4">
    <location>
        <begin position="1132"/>
        <end position="1172"/>
    </location>
</feature>
<sequence>MTSLEDFLTHLASLNIRLMPDGNQLRYSAPRDAVTPELREQLSARKSEILEFLRKTGLRPGSHEAPVRRCSREGDIPLSFAQQRLWFLDQFEPGNAYYNLLWALHLRGHLRVPVLEQSLNEIVRRHEVLRTTFSLREDGTPIQIIHPYSAAKVRVNDLQTLPELTQMREVRKAAAQEIQLPFDLEKGPLLRPPLFRLSNETHVLLLVMHHIVTDGWSMGIFIRELTAIYQSFSQGTPASLPELSVQYADFAVWQREWLRGKHLEKHLLYWKEQLAGAPPVLELPSDRPRPAKLTYRGSAEHFHISPDVTEKLSALSRQKGVSLFMTLFAAFNTLLFRYTGQKDMVIGSTTAGRNHKAIENLIGFFVNNLVLRSDMSGDPCFSELLTSVRQVTLDAYAHQDMPFEQLVDALGAERNLSHTPLFQVMFVWRNFPFENLQLPDLHVNLLETETFTALYDLNLLMMKTDTGMAATLEYSTDLFDRSTISRMIGHFQTLLEGVAEEPDHKISELPVLTRAERVQLLEEFNDTQAAYPGNKTISDLFEEQAEETPDNIAVVFKETRLKYWELNKQSNGLAWYLKETHDVRPGEFIAVILDRTEQMISVLLGILKAGAAYVPIDPCYPHERIRYILEDSGCRIILTETEYESLVSEQLCDTTRESKKVINIRTIDAGKTEDLPSISAPDNPAYVIYTSGSTGQPKGCVITHRNVVRLMKNDRFHFEFGPDDVWVVAHSFCFDFSVWEMYGALLYGGKVIVATHEDVQDPQLFLQLIRKHRVSLLNQTPAAFYNLIEAEADEAQHDLDDHLRYVIFGGDKLNPIYLQSWAERYPLETIRLVNMYGITETTVHVTYGLLSREHIFEPGGASPIGIPLPETRVYVCDEQMNLQPVGVPGELYVGGTGVSQGYLNRDALTARRFVKDPFKPGDTLYRTGDVGRWINDGTLEFFGRNDDQVQIRGYRVELGEIETCLCAHEAVEKAVIIARDGKSGVKELAAYFTRAGHAEHGPNISEIREHLRKTLPDYMIPSYFIPLEAFPLTSNKKVDRGSLPDPEGFRTGSDSDYVTPGTRAEHHITEVWKDVIGVRHIGIHDNFFDIGGHSMLMVRIRNRLQKLFDQEISIVEMFKYPTIHTLAAYLTRKSDESSSEQGQERARTRRTRSTSVNRQRQSRLKHREKAEG</sequence>
<dbReference type="Pfam" id="PF00501">
    <property type="entry name" value="AMP-binding"/>
    <property type="match status" value="1"/>
</dbReference>
<dbReference type="InterPro" id="IPR006162">
    <property type="entry name" value="Ppantetheine_attach_site"/>
</dbReference>
<dbReference type="Proteomes" id="UP000663722">
    <property type="component" value="Chromosome"/>
</dbReference>
<evidence type="ECO:0000256" key="3">
    <source>
        <dbReference type="ARBA" id="ARBA00022553"/>
    </source>
</evidence>
<dbReference type="RefSeq" id="WP_207679266.1">
    <property type="nucleotide sequence ID" value="NZ_CP061800.1"/>
</dbReference>
<comment type="cofactor">
    <cofactor evidence="1">
        <name>pantetheine 4'-phosphate</name>
        <dbReference type="ChEBI" id="CHEBI:47942"/>
    </cofactor>
</comment>
<dbReference type="Gene3D" id="3.40.50.12780">
    <property type="entry name" value="N-terminal domain of ligase-like"/>
    <property type="match status" value="1"/>
</dbReference>
<dbReference type="InterPro" id="IPR010071">
    <property type="entry name" value="AA_adenyl_dom"/>
</dbReference>
<name>A0A975BTP4_9BACT</name>
<dbReference type="InterPro" id="IPR000873">
    <property type="entry name" value="AMP-dep_synth/lig_dom"/>
</dbReference>
<dbReference type="SUPFAM" id="SSF47336">
    <property type="entry name" value="ACP-like"/>
    <property type="match status" value="1"/>
</dbReference>
<dbReference type="Gene3D" id="3.30.559.10">
    <property type="entry name" value="Chloramphenicol acetyltransferase-like domain"/>
    <property type="match status" value="1"/>
</dbReference>
<dbReference type="InterPro" id="IPR020845">
    <property type="entry name" value="AMP-binding_CS"/>
</dbReference>
<dbReference type="KEGG" id="dmm:dnm_075890"/>
<evidence type="ECO:0000259" key="5">
    <source>
        <dbReference type="PROSITE" id="PS50075"/>
    </source>
</evidence>
<reference evidence="6" key="1">
    <citation type="journal article" date="2021" name="Microb. Physiol.">
        <title>Proteogenomic Insights into the Physiology of Marine, Sulfate-Reducing, Filamentous Desulfonema limicola and Desulfonema magnum.</title>
        <authorList>
            <person name="Schnaars V."/>
            <person name="Wohlbrand L."/>
            <person name="Scheve S."/>
            <person name="Hinrichs C."/>
            <person name="Reinhardt R."/>
            <person name="Rabus R."/>
        </authorList>
    </citation>
    <scope>NUCLEOTIDE SEQUENCE</scope>
    <source>
        <strain evidence="6">4be13</strain>
    </source>
</reference>
<dbReference type="GO" id="GO:0005829">
    <property type="term" value="C:cytosol"/>
    <property type="evidence" value="ECO:0007669"/>
    <property type="project" value="TreeGrafter"/>
</dbReference>
<dbReference type="PANTHER" id="PTHR45527">
    <property type="entry name" value="NONRIBOSOMAL PEPTIDE SYNTHETASE"/>
    <property type="match status" value="1"/>
</dbReference>
<dbReference type="PROSITE" id="PS00012">
    <property type="entry name" value="PHOSPHOPANTETHEINE"/>
    <property type="match status" value="1"/>
</dbReference>
<dbReference type="InterPro" id="IPR020806">
    <property type="entry name" value="PKS_PP-bd"/>
</dbReference>
<dbReference type="Pfam" id="PF00668">
    <property type="entry name" value="Condensation"/>
    <property type="match status" value="1"/>
</dbReference>
<dbReference type="InterPro" id="IPR045851">
    <property type="entry name" value="AMP-bd_C_sf"/>
</dbReference>
<dbReference type="GO" id="GO:0043041">
    <property type="term" value="P:amino acid activation for nonribosomal peptide biosynthetic process"/>
    <property type="evidence" value="ECO:0007669"/>
    <property type="project" value="TreeGrafter"/>
</dbReference>
<keyword evidence="7" id="KW-1185">Reference proteome</keyword>
<dbReference type="InterPro" id="IPR023213">
    <property type="entry name" value="CAT-like_dom_sf"/>
</dbReference>
<dbReference type="PROSITE" id="PS00455">
    <property type="entry name" value="AMP_BINDING"/>
    <property type="match status" value="1"/>
</dbReference>
<organism evidence="6 7">
    <name type="scientific">Desulfonema magnum</name>
    <dbReference type="NCBI Taxonomy" id="45655"/>
    <lineage>
        <taxon>Bacteria</taxon>
        <taxon>Pseudomonadati</taxon>
        <taxon>Thermodesulfobacteriota</taxon>
        <taxon>Desulfobacteria</taxon>
        <taxon>Desulfobacterales</taxon>
        <taxon>Desulfococcaceae</taxon>
        <taxon>Desulfonema</taxon>
    </lineage>
</organism>
<dbReference type="Pfam" id="PF00550">
    <property type="entry name" value="PP-binding"/>
    <property type="match status" value="1"/>
</dbReference>
<dbReference type="PANTHER" id="PTHR45527:SF14">
    <property type="entry name" value="PLIPASTATIN SYNTHASE SUBUNIT B"/>
    <property type="match status" value="1"/>
</dbReference>
<dbReference type="Gene3D" id="1.10.10.1830">
    <property type="entry name" value="Non-ribosomal peptide synthase, adenylation domain"/>
    <property type="match status" value="1"/>
</dbReference>
<dbReference type="Gene3D" id="3.30.300.30">
    <property type="match status" value="1"/>
</dbReference>
<dbReference type="InterPro" id="IPR041464">
    <property type="entry name" value="TubC_N"/>
</dbReference>
<proteinExistence type="predicted"/>
<evidence type="ECO:0000313" key="6">
    <source>
        <dbReference type="EMBL" id="QTA91520.1"/>
    </source>
</evidence>
<dbReference type="GO" id="GO:0047527">
    <property type="term" value="F:2,3-dihydroxybenzoate-serine ligase activity"/>
    <property type="evidence" value="ECO:0007669"/>
    <property type="project" value="TreeGrafter"/>
</dbReference>
<dbReference type="GO" id="GO:0009239">
    <property type="term" value="P:enterobactin biosynthetic process"/>
    <property type="evidence" value="ECO:0007669"/>
    <property type="project" value="TreeGrafter"/>
</dbReference>
<dbReference type="InterPro" id="IPR044894">
    <property type="entry name" value="TubC_N_sf"/>
</dbReference>
<evidence type="ECO:0000256" key="2">
    <source>
        <dbReference type="ARBA" id="ARBA00022450"/>
    </source>
</evidence>
<dbReference type="FunFam" id="3.40.50.12780:FF:000012">
    <property type="entry name" value="Non-ribosomal peptide synthetase"/>
    <property type="match status" value="1"/>
</dbReference>
<dbReference type="InterPro" id="IPR009081">
    <property type="entry name" value="PP-bd_ACP"/>
</dbReference>
<protein>
    <submittedName>
        <fullName evidence="6">AMP-dependent synthetase/ligase domain-containing protein</fullName>
    </submittedName>
</protein>
<dbReference type="InterPro" id="IPR001242">
    <property type="entry name" value="Condensation_dom"/>
</dbReference>
<keyword evidence="2" id="KW-0596">Phosphopantetheine</keyword>
<feature type="region of interest" description="Disordered" evidence="4">
    <location>
        <begin position="1038"/>
        <end position="1057"/>
    </location>
</feature>